<comment type="caution">
    <text evidence="1">The sequence shown here is derived from an EMBL/GenBank/DDBJ whole genome shotgun (WGS) entry which is preliminary data.</text>
</comment>
<keyword evidence="2" id="KW-1185">Reference proteome</keyword>
<evidence type="ECO:0000313" key="2">
    <source>
        <dbReference type="Proteomes" id="UP001064048"/>
    </source>
</evidence>
<dbReference type="EMBL" id="CM046118">
    <property type="protein sequence ID" value="KAI8438846.1"/>
    <property type="molecule type" value="Genomic_DNA"/>
</dbReference>
<evidence type="ECO:0000313" key="1">
    <source>
        <dbReference type="EMBL" id="KAI8438846.1"/>
    </source>
</evidence>
<gene>
    <name evidence="1" type="ORF">MSG28_011194</name>
</gene>
<organism evidence="1 2">
    <name type="scientific">Choristoneura fumiferana</name>
    <name type="common">Spruce budworm moth</name>
    <name type="synonym">Archips fumiferana</name>
    <dbReference type="NCBI Taxonomy" id="7141"/>
    <lineage>
        <taxon>Eukaryota</taxon>
        <taxon>Metazoa</taxon>
        <taxon>Ecdysozoa</taxon>
        <taxon>Arthropoda</taxon>
        <taxon>Hexapoda</taxon>
        <taxon>Insecta</taxon>
        <taxon>Pterygota</taxon>
        <taxon>Neoptera</taxon>
        <taxon>Endopterygota</taxon>
        <taxon>Lepidoptera</taxon>
        <taxon>Glossata</taxon>
        <taxon>Ditrysia</taxon>
        <taxon>Tortricoidea</taxon>
        <taxon>Tortricidae</taxon>
        <taxon>Tortricinae</taxon>
        <taxon>Choristoneura</taxon>
    </lineage>
</organism>
<proteinExistence type="predicted"/>
<protein>
    <submittedName>
        <fullName evidence="1">Uncharacterized protein</fullName>
    </submittedName>
</protein>
<dbReference type="Proteomes" id="UP001064048">
    <property type="component" value="Chromosome 18"/>
</dbReference>
<name>A0ACC0KRR3_CHOFU</name>
<reference evidence="1 2" key="1">
    <citation type="journal article" date="2022" name="Genome Biol. Evol.">
        <title>The Spruce Budworm Genome: Reconstructing the Evolutionary History of Antifreeze Proteins.</title>
        <authorList>
            <person name="Beliveau C."/>
            <person name="Gagne P."/>
            <person name="Picq S."/>
            <person name="Vernygora O."/>
            <person name="Keeling C.I."/>
            <person name="Pinkney K."/>
            <person name="Doucet D."/>
            <person name="Wen F."/>
            <person name="Johnston J.S."/>
            <person name="Maaroufi H."/>
            <person name="Boyle B."/>
            <person name="Laroche J."/>
            <person name="Dewar K."/>
            <person name="Juretic N."/>
            <person name="Blackburn G."/>
            <person name="Nisole A."/>
            <person name="Brunet B."/>
            <person name="Brandao M."/>
            <person name="Lumley L."/>
            <person name="Duan J."/>
            <person name="Quan G."/>
            <person name="Lucarotti C.J."/>
            <person name="Roe A.D."/>
            <person name="Sperling F.A.H."/>
            <person name="Levesque R.C."/>
            <person name="Cusson M."/>
        </authorList>
    </citation>
    <scope>NUCLEOTIDE SEQUENCE [LARGE SCALE GENOMIC DNA]</scope>
    <source>
        <strain evidence="1">Glfc:IPQL:Cfum</strain>
    </source>
</reference>
<sequence length="1055" mass="116504">MFYVSSVKPVPVLDAVCRWNYGYQLFVTARGNTEGFVYPTYKTSILNYANKIKAFKSVTIVHEFRNDNLGCRVQVNMSVKEKYSICSSNSDADKYELVPPEGGWGYLVCVGLSVIFIAGTAHQPVFGFIYNDFLDDLGVGTGAVTVVYGVFQVTLALAARASIVIYLTYALYIGPQSLLLARAEASTDFRLVENYFRGFSANIALKRLSLRQVGLIGAFIYTLASFLAIFVTSTTQLVITNGFLQGLGMGLLIPISYTSFNSYFTKKKVLYLSLCKASIGLVTMVYPLFIRFTITEFGFRGTLAILCAISAHSIFGAAVMQPVEWHMVKQMKPCEKIVLIPPTPAVEKEGNQFNFVNNNNKLNPSTNQNTTSAKSVENLYIHPTEKVRKASDFLFVPKLTDSRRLSIPVVLIPEDGRTDSRFNSTDSVYLENLYKAASVSSLGNFGNIAAEPMPIIKNKDGKWQTVADYLDLTLLKDWIYDNIAFGMALAFFADLTFFTLEPLFLDRNGLSRVEIANIIAIGGATDMTARLLLGVTGHFFNMNSRYMFFAGAFFTAVFRIVLIQCTTYTPLLILTGVLGALRSLIHIAQPIVMAEHVPIERYPPAYGLYMLLCGALSLSVGPMIGFIRDYTDSYAIAFYMLTVCNLCCVVPWSIEGIIRFSKRKNKTLETFIRSVRFSRSLAPVRPTVMAGEINKEEKRRAADSDKWGYAVCFGTVITFIAAIGHVNSFGLIYNDFINDTNSTAKSLTTAHGVFAVMLAIGGLILNLLSKKHSLRLGGFVGAITFTVGSFSTIFISNTNQLPVTFGILQGIDDVENAENKEENVKLMNVRDNDVAPAVTREIDTSKIRTKIAEVLNLKVLKDPIFVNICVGQSFVNFSDITFFVFQPMLLFQYGYDKSEVATCISICAGADVAGRCALALLSSVIPINTRLLYYVATLLTFIARLVVLQIRSFSWMCVVLGVLGVLRAWLHVASPLIVSNQVKHADFPGAYAVFMLSTGVVNVLCAPVIGLLKDELLDYGPAFYALVACCAPCLLFWPVEYILKRNNGRCNVVVT</sequence>
<accession>A0ACC0KRR3</accession>